<keyword evidence="3" id="KW-0812">Transmembrane</keyword>
<dbReference type="InterPro" id="IPR000772">
    <property type="entry name" value="Ricin_B_lectin"/>
</dbReference>
<dbReference type="Gene3D" id="2.60.40.10">
    <property type="entry name" value="Immunoglobulins"/>
    <property type="match status" value="11"/>
</dbReference>
<dbReference type="GO" id="GO:0043235">
    <property type="term" value="C:receptor complex"/>
    <property type="evidence" value="ECO:0007669"/>
    <property type="project" value="TreeGrafter"/>
</dbReference>
<dbReference type="SMART" id="SM00060">
    <property type="entry name" value="FN3"/>
    <property type="match status" value="13"/>
</dbReference>
<dbReference type="InterPro" id="IPR029021">
    <property type="entry name" value="Prot-tyrosine_phosphatase-like"/>
</dbReference>
<dbReference type="PANTHER" id="PTHR46957:SF2">
    <property type="entry name" value="RECEPTOR-TYPE TYROSINE-PROTEIN PHOSPHATASE BETA"/>
    <property type="match status" value="1"/>
</dbReference>
<dbReference type="EMBL" id="AFYH01053047">
    <property type="status" value="NOT_ANNOTATED_CDS"/>
    <property type="molecule type" value="Genomic_DNA"/>
</dbReference>
<comment type="similarity">
    <text evidence="11">Belongs to the protein-tyrosine phosphatase family. Receptor class 3 subfamily.</text>
</comment>
<dbReference type="InterPro" id="IPR003595">
    <property type="entry name" value="Tyr_Pase_cat"/>
</dbReference>
<dbReference type="PROSITE" id="PS00383">
    <property type="entry name" value="TYR_PHOSPHATASE_1"/>
    <property type="match status" value="1"/>
</dbReference>
<keyword evidence="5" id="KW-0677">Repeat</keyword>
<keyword evidence="7" id="KW-0904">Protein phosphatase</keyword>
<dbReference type="eggNOG" id="KOG0791">
    <property type="taxonomic scope" value="Eukaryota"/>
</dbReference>
<feature type="domain" description="Fibronectin type-III" evidence="16">
    <location>
        <begin position="864"/>
        <end position="960"/>
    </location>
</feature>
<proteinExistence type="inferred from homology"/>
<dbReference type="SMART" id="SM00404">
    <property type="entry name" value="PTPc_motif"/>
    <property type="match status" value="1"/>
</dbReference>
<keyword evidence="4 13" id="KW-0732">Signal</keyword>
<dbReference type="PRINTS" id="PR00700">
    <property type="entry name" value="PRTYPHPHTASE"/>
</dbReference>
<evidence type="ECO:0000256" key="8">
    <source>
        <dbReference type="ARBA" id="ARBA00022989"/>
    </source>
</evidence>
<evidence type="ECO:0000259" key="15">
    <source>
        <dbReference type="PROSITE" id="PS50056"/>
    </source>
</evidence>
<dbReference type="InterPro" id="IPR041201">
    <property type="entry name" value="PTPRJ_TM"/>
</dbReference>
<gene>
    <name evidence="17" type="primary">PTPRB</name>
</gene>
<dbReference type="InterPro" id="IPR003961">
    <property type="entry name" value="FN3_dom"/>
</dbReference>
<evidence type="ECO:0000256" key="3">
    <source>
        <dbReference type="ARBA" id="ARBA00022692"/>
    </source>
</evidence>
<keyword evidence="8" id="KW-1133">Transmembrane helix</keyword>
<dbReference type="Gene3D" id="2.80.10.50">
    <property type="match status" value="1"/>
</dbReference>
<evidence type="ECO:0000256" key="13">
    <source>
        <dbReference type="SAM" id="SignalP"/>
    </source>
</evidence>
<comment type="subcellular location">
    <subcellularLocation>
        <location evidence="1">Membrane</location>
        <topology evidence="1">Single-pass type I membrane protein</topology>
    </subcellularLocation>
</comment>
<feature type="domain" description="Fibronectin type-III" evidence="16">
    <location>
        <begin position="1492"/>
        <end position="1587"/>
    </location>
</feature>
<sequence>MDTLFYLLVSTCLSLTVSEGFLILHVQRQVCLMANSKVMVGKCNDTSSNQHWIWTEGQKLLNVKTGKCLGVSSVSAQHARSAMVTNCSEAPPWNCTENDKLFAVMRHNMFLKKQGSFTVVRGDLKYLHSWQKVKGKENGELVLENLCRNQGEIYAGIILSCHHLTSPTFIIVGIAASTSGTESLVAGGTESLTIGFIENFTESSTRSSSGLHLMYSSVTTKETWLLAESNTLNETQKETGIAEAVKCTVNLTETRESTDSLYLQWTSLGTSCNFSVLCSCDNSWGLVHVPVLKAHDSYECELTGLEPGTFYQLRILSLTDNEFRNVSLQTGKETAANFIIKQNSVTISVLHKVFRILSFLTTATSAVIWSQNQTALEPVMLQQQLNWFSFIEENARKGAKSIMPCTCCAAGLRRVLLFFFRLFTLSPSRNLRAECEPSLLIDWHCGSSGIVDLKRMLKGRSLLFSGPARLDKHVCNLLFSQRIQFDIYILQIATVVAEWTWGSWRLWKTVPAEVSNLTVTNNGSQDVLQAAWQRPLGDVDFYVVILSFRGSAVRNQTLPLNVSAAVFRALTPGCLYHLTVSTISGELQAKREMQGRTVPQKVSNLKMTGSSHSRSLVISWLPPAGNWERYRILLLNNSKVLLNTTAEKQSNRYEIQGIGLLPGRAYKAVVIVESGGLENAVSCKGRTAPLPVLDLRVKHMNEYSLAIMWETPVAEWDRYIVSLKNKDLAVVNKSLSKDAKEYTFHDLVPGRKYTATVTTISGDLSNWASIEGKTVPAQVNNLNVINQGTSNSLFTSWEKASGDVESYRVLLIHENIVIKNESVSSETSKYHFHSLKPGSLYSVVITTVSGGISSRQTVAEGRTVPSSVQGLVVHNSARSNYLKVSWLDATGDFDSYKVTIKDNNDFIRNEAVSKSKNSCVFLKLVPGRLYSVTVSTWSGKYKTSTMANGRTFPEAVTKLTLADRSTEGLHVTWSPATGDVDRYEIQIFFNDMKVFPSISLNNTAREYKFESLTSGRLYKIFVSTFSGESQRSAVIEGFTVPSAAISIHVAHNGMTNSLKVNWTPGGGDVDSFLVTIFQADHKVATKMVLKQIHECTFDGLEPGQLYRVVVQSNSGTFHNSATAWGRTVPASVTGLVADNLYSSYLLVVRWTAAAGVAESYNVQLLTEKGSLVANKSESAATSEVKFEDLVPGKKYRIQVFTVSGGLYSKGQQTEGQTEPAAVTRLRITNSSTESLSFGWTASEGEFNEYLIFLYNPDKTLQSRNSGSPERQQCSFQGLLPGRMYKMVIVTQSGKLSKESSIWARTVPAAVQSLQGRNKNETNSLWFTWTRAAGDLDFYEITLYNPSGSIQESKHGRRDLMDYHFQLLTSGRIYRLVIVTRSGNLTNEAMAEGRTAPEPPNSVIFHDVKNTSLEIEWQGPPDNTDYDDFELQWLPRDALTVSNPYNEVKRKVRIIHGLHPGRLYNFSIRTISGSTLKTYSRSLFKAVRTLGKASQSKHCRPQSSTAISCSWMHPDSDFDVYNIDSYNLDTSELVFSQRIGKETVPYNIENLVPHKSYVVSVKVISGKKMSDPVEDRVITMIDRKSPPPSSFRVNEKAVRMTKSTINFKFNCSWFSDVNGAIKYFTVIVLESDGVEYAKPEQQHPLHSYADYKRNDSVRLYQTNYFASKCAENPESNVQIFDINIGTGMESLGGKCDPNQRKFCDGPLKSRTAYRISIRAFTQLFDEDREGSNPLFTDTYFSLPITTESARLSICSFGLTSKHFIVGIHFKHVVLFLTFRHRNNDQERPMPRLNTRRETPPSEHVRISKIILVVTIFPIKINQFEMHFTKLQADSNYLLSEEYEDLKDVGRNQSFDTALLPENRGKNRYNNILPYDSTRVKLSYVDDDPCSDYINASYIPGTSFRREYIATQGPLPGTKDDFWKMVWEQNVHIIVMVTQCTEKGRVKCDHYWPFDQDSLYYGDLVVQMLSESVLPEWTIREFKICSEAQPNYARLVRHFHYTVWPDHGVPETTQSLIQFVRTVRDYINRTPGAGPSVVHCSAGVGRTGTFIALDRVLQQLNSTDSVDIYGAVYDLRLHRVHMVQTECQYAYLHQCVRDVLRARKLRNEQENPLYPVYENVIPDYQRDIAYSRH</sequence>
<keyword evidence="9" id="KW-0472">Membrane</keyword>
<feature type="domain" description="Fibronectin type-III" evidence="16">
    <location>
        <begin position="247"/>
        <end position="337"/>
    </location>
</feature>
<keyword evidence="10" id="KW-0325">Glycoprotein</keyword>
<dbReference type="SUPFAM" id="SSF50370">
    <property type="entry name" value="Ricin B-like lectins"/>
    <property type="match status" value="1"/>
</dbReference>
<protein>
    <recommendedName>
        <fullName evidence="2">protein-tyrosine-phosphatase</fullName>
        <ecNumber evidence="2">3.1.3.48</ecNumber>
    </recommendedName>
</protein>
<dbReference type="EMBL" id="AFYH01053040">
    <property type="status" value="NOT_ANNOTATED_CDS"/>
    <property type="molecule type" value="Genomic_DNA"/>
</dbReference>
<dbReference type="Pfam" id="PF18861">
    <property type="entry name" value="PTP_tm"/>
    <property type="match status" value="1"/>
</dbReference>
<dbReference type="InterPro" id="IPR016130">
    <property type="entry name" value="Tyr_Pase_AS"/>
</dbReference>
<dbReference type="PROSITE" id="PS50231">
    <property type="entry name" value="RICIN_B_LECTIN"/>
    <property type="match status" value="1"/>
</dbReference>
<dbReference type="EMBL" id="AFYH01053045">
    <property type="status" value="NOT_ANNOTATED_CDS"/>
    <property type="molecule type" value="Genomic_DNA"/>
</dbReference>
<organism evidence="17 18">
    <name type="scientific">Latimeria chalumnae</name>
    <name type="common">Coelacanth</name>
    <dbReference type="NCBI Taxonomy" id="7897"/>
    <lineage>
        <taxon>Eukaryota</taxon>
        <taxon>Metazoa</taxon>
        <taxon>Chordata</taxon>
        <taxon>Craniata</taxon>
        <taxon>Vertebrata</taxon>
        <taxon>Euteleostomi</taxon>
        <taxon>Coelacanthiformes</taxon>
        <taxon>Coelacanthidae</taxon>
        <taxon>Latimeria</taxon>
    </lineage>
</organism>
<evidence type="ECO:0000256" key="1">
    <source>
        <dbReference type="ARBA" id="ARBA00004479"/>
    </source>
</evidence>
<dbReference type="SUPFAM" id="SSF52799">
    <property type="entry name" value="(Phosphotyrosine protein) phosphatases II"/>
    <property type="match status" value="1"/>
</dbReference>
<dbReference type="HOGENOM" id="CLU_000787_0_0_1"/>
<dbReference type="InterPro" id="IPR035992">
    <property type="entry name" value="Ricin_B-like_lectins"/>
</dbReference>
<feature type="chain" id="PRO_5003579890" description="protein-tyrosine-phosphatase" evidence="13">
    <location>
        <begin position="21"/>
        <end position="2131"/>
    </location>
</feature>
<dbReference type="FunFam" id="3.90.190.10:FF:000009">
    <property type="entry name" value="Receptor-type tyrosine-protein phosphatase beta"/>
    <property type="match status" value="1"/>
</dbReference>
<dbReference type="InterPro" id="IPR000242">
    <property type="entry name" value="PTP_cat"/>
</dbReference>
<feature type="domain" description="Tyrosine specific protein phosphatases" evidence="15">
    <location>
        <begin position="2012"/>
        <end position="2088"/>
    </location>
</feature>
<dbReference type="Pfam" id="PF24562">
    <property type="entry name" value="CysR_MRC2_N"/>
    <property type="match status" value="1"/>
</dbReference>
<evidence type="ECO:0000256" key="12">
    <source>
        <dbReference type="ARBA" id="ARBA00051722"/>
    </source>
</evidence>
<feature type="domain" description="Fibronectin type-III" evidence="16">
    <location>
        <begin position="691"/>
        <end position="777"/>
    </location>
</feature>
<evidence type="ECO:0000256" key="4">
    <source>
        <dbReference type="ARBA" id="ARBA00022729"/>
    </source>
</evidence>
<evidence type="ECO:0000256" key="7">
    <source>
        <dbReference type="ARBA" id="ARBA00022912"/>
    </source>
</evidence>
<dbReference type="SMART" id="SM00194">
    <property type="entry name" value="PTPc"/>
    <property type="match status" value="1"/>
</dbReference>
<reference evidence="17" key="2">
    <citation type="submission" date="2025-08" db="UniProtKB">
        <authorList>
            <consortium name="Ensembl"/>
        </authorList>
    </citation>
    <scope>IDENTIFICATION</scope>
</reference>
<dbReference type="PROSITE" id="PS50055">
    <property type="entry name" value="TYR_PHOSPHATASE_PTP"/>
    <property type="match status" value="1"/>
</dbReference>
<dbReference type="GeneTree" id="ENSGT00940000156088"/>
<dbReference type="EMBL" id="AFYH01053044">
    <property type="status" value="NOT_ANNOTATED_CDS"/>
    <property type="molecule type" value="Genomic_DNA"/>
</dbReference>
<evidence type="ECO:0000256" key="2">
    <source>
        <dbReference type="ARBA" id="ARBA00013064"/>
    </source>
</evidence>
<dbReference type="InParanoid" id="H3A2L5"/>
<dbReference type="Pfam" id="PF00041">
    <property type="entry name" value="fn3"/>
    <property type="match status" value="11"/>
</dbReference>
<dbReference type="EMBL" id="AFYH01053043">
    <property type="status" value="NOT_ANNOTATED_CDS"/>
    <property type="molecule type" value="Genomic_DNA"/>
</dbReference>
<dbReference type="GO" id="GO:0004725">
    <property type="term" value="F:protein tyrosine phosphatase activity"/>
    <property type="evidence" value="ECO:0007669"/>
    <property type="project" value="UniProtKB-EC"/>
</dbReference>
<dbReference type="SUPFAM" id="SSF49265">
    <property type="entry name" value="Fibronectin type III"/>
    <property type="match status" value="12"/>
</dbReference>
<dbReference type="InterPro" id="IPR050713">
    <property type="entry name" value="RTP_Phos/Ushers"/>
</dbReference>
<evidence type="ECO:0000313" key="18">
    <source>
        <dbReference type="Proteomes" id="UP000008672"/>
    </source>
</evidence>
<dbReference type="GO" id="GO:0016020">
    <property type="term" value="C:membrane"/>
    <property type="evidence" value="ECO:0007669"/>
    <property type="project" value="UniProtKB-SubCell"/>
</dbReference>
<evidence type="ECO:0000256" key="10">
    <source>
        <dbReference type="ARBA" id="ARBA00023180"/>
    </source>
</evidence>
<dbReference type="EMBL" id="AFYH01053046">
    <property type="status" value="NOT_ANNOTATED_CDS"/>
    <property type="molecule type" value="Genomic_DNA"/>
</dbReference>
<evidence type="ECO:0000256" key="9">
    <source>
        <dbReference type="ARBA" id="ARBA00023136"/>
    </source>
</evidence>
<evidence type="ECO:0000256" key="6">
    <source>
        <dbReference type="ARBA" id="ARBA00022801"/>
    </source>
</evidence>
<dbReference type="PANTHER" id="PTHR46957">
    <property type="entry name" value="CYTOKINE RECEPTOR"/>
    <property type="match status" value="1"/>
</dbReference>
<feature type="domain" description="Fibronectin type-III" evidence="16">
    <location>
        <begin position="1221"/>
        <end position="1313"/>
    </location>
</feature>
<dbReference type="CDD" id="cd00063">
    <property type="entry name" value="FN3"/>
    <property type="match status" value="9"/>
</dbReference>
<dbReference type="EMBL" id="AFYH01053042">
    <property type="status" value="NOT_ANNOTATED_CDS"/>
    <property type="molecule type" value="Genomic_DNA"/>
</dbReference>
<dbReference type="EMBL" id="AFYH01053041">
    <property type="status" value="NOT_ANNOTATED_CDS"/>
    <property type="molecule type" value="Genomic_DNA"/>
</dbReference>
<dbReference type="FunFam" id="2.60.40.10:FF:000369">
    <property type="entry name" value="Protein tyrosine phosphatase, receptor type B"/>
    <property type="match status" value="10"/>
</dbReference>
<evidence type="ECO:0000256" key="11">
    <source>
        <dbReference type="ARBA" id="ARBA00025789"/>
    </source>
</evidence>
<dbReference type="PROSITE" id="PS50853">
    <property type="entry name" value="FN3"/>
    <property type="match status" value="7"/>
</dbReference>
<dbReference type="STRING" id="7897.ENSLACP00000003886"/>
<evidence type="ECO:0000313" key="17">
    <source>
        <dbReference type="Ensembl" id="ENSLACP00000003886.1"/>
    </source>
</evidence>
<accession>H3A2L5</accession>
<dbReference type="GO" id="GO:0045296">
    <property type="term" value="F:cadherin binding"/>
    <property type="evidence" value="ECO:0007669"/>
    <property type="project" value="TreeGrafter"/>
</dbReference>
<dbReference type="FunCoup" id="H3A2L5">
    <property type="interactions" value="235"/>
</dbReference>
<dbReference type="EC" id="3.1.3.48" evidence="2"/>
<dbReference type="PROSITE" id="PS50056">
    <property type="entry name" value="TYR_PHOSPHATASE_2"/>
    <property type="match status" value="1"/>
</dbReference>
<feature type="signal peptide" evidence="13">
    <location>
        <begin position="1"/>
        <end position="20"/>
    </location>
</feature>
<dbReference type="GO" id="GO:0001525">
    <property type="term" value="P:angiogenesis"/>
    <property type="evidence" value="ECO:0007669"/>
    <property type="project" value="TreeGrafter"/>
</dbReference>
<evidence type="ECO:0000259" key="16">
    <source>
        <dbReference type="PROSITE" id="PS50853"/>
    </source>
</evidence>
<dbReference type="EMBL" id="AFYH01053048">
    <property type="status" value="NOT_ANNOTATED_CDS"/>
    <property type="molecule type" value="Genomic_DNA"/>
</dbReference>
<comment type="catalytic activity">
    <reaction evidence="12">
        <text>O-phospho-L-tyrosyl-[protein] + H2O = L-tyrosyl-[protein] + phosphate</text>
        <dbReference type="Rhea" id="RHEA:10684"/>
        <dbReference type="Rhea" id="RHEA-COMP:10136"/>
        <dbReference type="Rhea" id="RHEA-COMP:20101"/>
        <dbReference type="ChEBI" id="CHEBI:15377"/>
        <dbReference type="ChEBI" id="CHEBI:43474"/>
        <dbReference type="ChEBI" id="CHEBI:46858"/>
        <dbReference type="ChEBI" id="CHEBI:61978"/>
        <dbReference type="EC" id="3.1.3.48"/>
    </reaction>
</comment>
<dbReference type="CDD" id="cd14617">
    <property type="entry name" value="R-PTPc-B"/>
    <property type="match status" value="1"/>
</dbReference>
<dbReference type="InterPro" id="IPR000387">
    <property type="entry name" value="Tyr_Pase_dom"/>
</dbReference>
<feature type="domain" description="Fibronectin type-III" evidence="16">
    <location>
        <begin position="1398"/>
        <end position="1491"/>
    </location>
</feature>
<dbReference type="InterPro" id="IPR013783">
    <property type="entry name" value="Ig-like_fold"/>
</dbReference>
<dbReference type="Ensembl" id="ENSLACT00000003921.1">
    <property type="protein sequence ID" value="ENSLACP00000003886.1"/>
    <property type="gene ID" value="ENSLACG00000003463.1"/>
</dbReference>
<evidence type="ECO:0000259" key="14">
    <source>
        <dbReference type="PROSITE" id="PS50055"/>
    </source>
</evidence>
<feature type="domain" description="Tyrosine-protein phosphatase" evidence="14">
    <location>
        <begin position="1837"/>
        <end position="2097"/>
    </location>
</feature>
<dbReference type="EMBL" id="AFYH01053039">
    <property type="status" value="NOT_ANNOTATED_CDS"/>
    <property type="molecule type" value="Genomic_DNA"/>
</dbReference>
<keyword evidence="18" id="KW-1185">Reference proteome</keyword>
<dbReference type="OMA" id="XISIRAF"/>
<dbReference type="InterPro" id="IPR036116">
    <property type="entry name" value="FN3_sf"/>
</dbReference>
<name>H3A2L5_LATCH</name>
<evidence type="ECO:0000256" key="5">
    <source>
        <dbReference type="ARBA" id="ARBA00022737"/>
    </source>
</evidence>
<reference evidence="18" key="1">
    <citation type="submission" date="2011-08" db="EMBL/GenBank/DDBJ databases">
        <title>The draft genome of Latimeria chalumnae.</title>
        <authorList>
            <person name="Di Palma F."/>
            <person name="Alfoldi J."/>
            <person name="Johnson J."/>
            <person name="Berlin A."/>
            <person name="Gnerre S."/>
            <person name="Jaffe D."/>
            <person name="MacCallum I."/>
            <person name="Young S."/>
            <person name="Walker B.J."/>
            <person name="Lander E."/>
            <person name="Lindblad-Toh K."/>
        </authorList>
    </citation>
    <scope>NUCLEOTIDE SEQUENCE [LARGE SCALE GENOMIC DNA]</scope>
    <source>
        <strain evidence="18">Wild caught</strain>
    </source>
</reference>
<dbReference type="Pfam" id="PF00102">
    <property type="entry name" value="Y_phosphatase"/>
    <property type="match status" value="1"/>
</dbReference>
<dbReference type="Proteomes" id="UP000008672">
    <property type="component" value="Unassembled WGS sequence"/>
</dbReference>
<reference evidence="17" key="3">
    <citation type="submission" date="2025-09" db="UniProtKB">
        <authorList>
            <consortium name="Ensembl"/>
        </authorList>
    </citation>
    <scope>IDENTIFICATION</scope>
</reference>
<dbReference type="Gene3D" id="3.90.190.10">
    <property type="entry name" value="Protein tyrosine phosphatase superfamily"/>
    <property type="match status" value="1"/>
</dbReference>
<feature type="domain" description="Fibronectin type-III" evidence="16">
    <location>
        <begin position="1041"/>
        <end position="1130"/>
    </location>
</feature>
<dbReference type="CDD" id="cd23409">
    <property type="entry name" value="beta-trefoil_Ricin_PTPRB-like"/>
    <property type="match status" value="1"/>
</dbReference>
<keyword evidence="6" id="KW-0378">Hydrolase</keyword>